<sequence>MFCDAILTKYCNLFRIESHLHTSQDIAIAEDSRPACGRTENHFSQYKDMLDLNKNSETELGCNEKSNENIIENFDMTIRCDFIGFETIAIK</sequence>
<protein>
    <submittedName>
        <fullName evidence="1">Uncharacterized protein</fullName>
    </submittedName>
</protein>
<name>A0AA36BMH7_OCTVU</name>
<dbReference type="Proteomes" id="UP001162480">
    <property type="component" value="Chromosome 19"/>
</dbReference>
<organism evidence="1 2">
    <name type="scientific">Octopus vulgaris</name>
    <name type="common">Common octopus</name>
    <dbReference type="NCBI Taxonomy" id="6645"/>
    <lineage>
        <taxon>Eukaryota</taxon>
        <taxon>Metazoa</taxon>
        <taxon>Spiralia</taxon>
        <taxon>Lophotrochozoa</taxon>
        <taxon>Mollusca</taxon>
        <taxon>Cephalopoda</taxon>
        <taxon>Coleoidea</taxon>
        <taxon>Octopodiformes</taxon>
        <taxon>Octopoda</taxon>
        <taxon>Incirrata</taxon>
        <taxon>Octopodidae</taxon>
        <taxon>Octopus</taxon>
    </lineage>
</organism>
<accession>A0AA36BMH7</accession>
<gene>
    <name evidence="1" type="ORF">OCTVUL_1B021606</name>
</gene>
<evidence type="ECO:0000313" key="2">
    <source>
        <dbReference type="Proteomes" id="UP001162480"/>
    </source>
</evidence>
<dbReference type="EMBL" id="OX597832">
    <property type="protein sequence ID" value="CAI9737110.1"/>
    <property type="molecule type" value="Genomic_DNA"/>
</dbReference>
<keyword evidence="2" id="KW-1185">Reference proteome</keyword>
<dbReference type="AlphaFoldDB" id="A0AA36BMH7"/>
<evidence type="ECO:0000313" key="1">
    <source>
        <dbReference type="EMBL" id="CAI9737110.1"/>
    </source>
</evidence>
<reference evidence="1" key="1">
    <citation type="submission" date="2023-08" db="EMBL/GenBank/DDBJ databases">
        <authorList>
            <person name="Alioto T."/>
            <person name="Alioto T."/>
            <person name="Gomez Garrido J."/>
        </authorList>
    </citation>
    <scope>NUCLEOTIDE SEQUENCE</scope>
</reference>
<proteinExistence type="predicted"/>